<evidence type="ECO:0000256" key="2">
    <source>
        <dbReference type="ARBA" id="ARBA00023315"/>
    </source>
</evidence>
<keyword evidence="1 4" id="KW-0808">Transferase</keyword>
<dbReference type="AlphaFoldDB" id="D9WVB8"/>
<accession>D9WVB8</accession>
<dbReference type="InterPro" id="IPR016181">
    <property type="entry name" value="Acyl_CoA_acyltransferase"/>
</dbReference>
<dbReference type="HOGENOM" id="CLU_013985_11_8_11"/>
<organism evidence="4 5">
    <name type="scientific">Streptomyces himastatinicus ATCC 53653</name>
    <dbReference type="NCBI Taxonomy" id="457427"/>
    <lineage>
        <taxon>Bacteria</taxon>
        <taxon>Bacillati</taxon>
        <taxon>Actinomycetota</taxon>
        <taxon>Actinomycetes</taxon>
        <taxon>Kitasatosporales</taxon>
        <taxon>Streptomycetaceae</taxon>
        <taxon>Streptomyces</taxon>
        <taxon>Streptomyces violaceusniger group</taxon>
    </lineage>
</organism>
<dbReference type="CDD" id="cd04301">
    <property type="entry name" value="NAT_SF"/>
    <property type="match status" value="1"/>
</dbReference>
<dbReference type="InterPro" id="IPR000182">
    <property type="entry name" value="GNAT_dom"/>
</dbReference>
<feature type="domain" description="N-acetyltransferase" evidence="3">
    <location>
        <begin position="6"/>
        <end position="154"/>
    </location>
</feature>
<dbReference type="STRING" id="457427.SSOG_00028"/>
<reference evidence="4 5" key="1">
    <citation type="submission" date="2009-02" db="EMBL/GenBank/DDBJ databases">
        <title>Annotation of Streptomyces hygroscopicus strain ATCC 53653.</title>
        <authorList>
            <consortium name="The Broad Institute Genome Sequencing Platform"/>
            <consortium name="Broad Institute Microbial Sequencing Center"/>
            <person name="Fischbach M."/>
            <person name="Godfrey P."/>
            <person name="Ward D."/>
            <person name="Young S."/>
            <person name="Zeng Q."/>
            <person name="Koehrsen M."/>
            <person name="Alvarado L."/>
            <person name="Berlin A.M."/>
            <person name="Bochicchio J."/>
            <person name="Borenstein D."/>
            <person name="Chapman S.B."/>
            <person name="Chen Z."/>
            <person name="Engels R."/>
            <person name="Freedman E."/>
            <person name="Gellesch M."/>
            <person name="Goldberg J."/>
            <person name="Griggs A."/>
            <person name="Gujja S."/>
            <person name="Heilman E.R."/>
            <person name="Heiman D.I."/>
            <person name="Hepburn T.A."/>
            <person name="Howarth C."/>
            <person name="Jen D."/>
            <person name="Larson L."/>
            <person name="Lewis B."/>
            <person name="Mehta T."/>
            <person name="Park D."/>
            <person name="Pearson M."/>
            <person name="Richards J."/>
            <person name="Roberts A."/>
            <person name="Saif S."/>
            <person name="Shea T.D."/>
            <person name="Shenoy N."/>
            <person name="Sisk P."/>
            <person name="Stolte C."/>
            <person name="Sykes S.N."/>
            <person name="Thomson T."/>
            <person name="Walk T."/>
            <person name="White J."/>
            <person name="Yandava C."/>
            <person name="Straight P."/>
            <person name="Clardy J."/>
            <person name="Hung D."/>
            <person name="Kolter R."/>
            <person name="Mekalanos J."/>
            <person name="Walker S."/>
            <person name="Walsh C.T."/>
            <person name="Wieland-Brown L.C."/>
            <person name="Haas B."/>
            <person name="Nusbaum C."/>
            <person name="Birren B."/>
        </authorList>
    </citation>
    <scope>NUCLEOTIDE SEQUENCE [LARGE SCALE GENOMIC DNA]</scope>
    <source>
        <strain evidence="4 5">ATCC 53653</strain>
    </source>
</reference>
<dbReference type="PROSITE" id="PS51186">
    <property type="entry name" value="GNAT"/>
    <property type="match status" value="1"/>
</dbReference>
<protein>
    <submittedName>
        <fullName evidence="4">GNAT family acetyltransferase</fullName>
    </submittedName>
</protein>
<dbReference type="GO" id="GO:0016747">
    <property type="term" value="F:acyltransferase activity, transferring groups other than amino-acyl groups"/>
    <property type="evidence" value="ECO:0007669"/>
    <property type="project" value="InterPro"/>
</dbReference>
<keyword evidence="2" id="KW-0012">Acyltransferase</keyword>
<evidence type="ECO:0000259" key="3">
    <source>
        <dbReference type="PROSITE" id="PS51186"/>
    </source>
</evidence>
<dbReference type="InterPro" id="IPR050832">
    <property type="entry name" value="Bact_Acetyltransf"/>
</dbReference>
<dbReference type="Proteomes" id="UP000003963">
    <property type="component" value="Unassembled WGS sequence"/>
</dbReference>
<keyword evidence="5" id="KW-1185">Reference proteome</keyword>
<dbReference type="Gene3D" id="3.40.630.30">
    <property type="match status" value="1"/>
</dbReference>
<dbReference type="PANTHER" id="PTHR43877">
    <property type="entry name" value="AMINOALKYLPHOSPHONATE N-ACETYLTRANSFERASE-RELATED-RELATED"/>
    <property type="match status" value="1"/>
</dbReference>
<dbReference type="EMBL" id="GG657754">
    <property type="protein sequence ID" value="EFL20316.1"/>
    <property type="molecule type" value="Genomic_DNA"/>
</dbReference>
<sequence length="154" mass="17303">MDALKIVVDDLSGPDIARFLAEHVQQMRSLTPLESKHALDLDSLRKPDITFWSAVDGDSLVGCGAIKRLDAGHAELKSMRTRPTRQRSGIASQLLEHILSEAKRMGFTRLSLETGSAEFFLPARRLYTKFGFHHCEPFADYQPDPNSTFMTKIL</sequence>
<name>D9WVB8_9ACTN</name>
<gene>
    <name evidence="4" type="ORF">SSOG_00028</name>
</gene>
<dbReference type="Pfam" id="PF00583">
    <property type="entry name" value="Acetyltransf_1"/>
    <property type="match status" value="1"/>
</dbReference>
<evidence type="ECO:0000256" key="1">
    <source>
        <dbReference type="ARBA" id="ARBA00022679"/>
    </source>
</evidence>
<dbReference type="PANTHER" id="PTHR43877:SF5">
    <property type="entry name" value="BLL8307 PROTEIN"/>
    <property type="match status" value="1"/>
</dbReference>
<dbReference type="SUPFAM" id="SSF55729">
    <property type="entry name" value="Acyl-CoA N-acyltransferases (Nat)"/>
    <property type="match status" value="1"/>
</dbReference>
<evidence type="ECO:0000313" key="4">
    <source>
        <dbReference type="EMBL" id="EFL20316.1"/>
    </source>
</evidence>
<proteinExistence type="predicted"/>
<evidence type="ECO:0000313" key="5">
    <source>
        <dbReference type="Proteomes" id="UP000003963"/>
    </source>
</evidence>